<evidence type="ECO:0008006" key="4">
    <source>
        <dbReference type="Google" id="ProtNLM"/>
    </source>
</evidence>
<evidence type="ECO:0000256" key="1">
    <source>
        <dbReference type="SAM" id="MobiDB-lite"/>
    </source>
</evidence>
<protein>
    <recommendedName>
        <fullName evidence="4">VWFA domain-containing protein</fullName>
    </recommendedName>
</protein>
<keyword evidence="3" id="KW-1185">Reference proteome</keyword>
<reference evidence="2 3" key="1">
    <citation type="submission" date="2024-11" db="EMBL/GenBank/DDBJ databases">
        <title>Adaptive evolution of stress response genes in parasites aligns with host niche diversity.</title>
        <authorList>
            <person name="Hahn C."/>
            <person name="Resl P."/>
        </authorList>
    </citation>
    <scope>NUCLEOTIDE SEQUENCE [LARGE SCALE GENOMIC DNA]</scope>
    <source>
        <strain evidence="2">EGGRZ-B1_66</strain>
        <tissue evidence="2">Body</tissue>
    </source>
</reference>
<gene>
    <name evidence="2" type="ORF">Ciccas_010241</name>
</gene>
<feature type="compositionally biased region" description="Polar residues" evidence="1">
    <location>
        <begin position="949"/>
        <end position="959"/>
    </location>
</feature>
<feature type="region of interest" description="Disordered" evidence="1">
    <location>
        <begin position="2463"/>
        <end position="2486"/>
    </location>
</feature>
<feature type="non-terminal residue" evidence="2">
    <location>
        <position position="2552"/>
    </location>
</feature>
<evidence type="ECO:0000313" key="3">
    <source>
        <dbReference type="Proteomes" id="UP001626550"/>
    </source>
</evidence>
<dbReference type="EMBL" id="JBJKFK010002389">
    <property type="protein sequence ID" value="KAL3311181.1"/>
    <property type="molecule type" value="Genomic_DNA"/>
</dbReference>
<name>A0ABD2PZ99_9PLAT</name>
<organism evidence="2 3">
    <name type="scientific">Cichlidogyrus casuarinus</name>
    <dbReference type="NCBI Taxonomy" id="1844966"/>
    <lineage>
        <taxon>Eukaryota</taxon>
        <taxon>Metazoa</taxon>
        <taxon>Spiralia</taxon>
        <taxon>Lophotrochozoa</taxon>
        <taxon>Platyhelminthes</taxon>
        <taxon>Monogenea</taxon>
        <taxon>Monopisthocotylea</taxon>
        <taxon>Dactylogyridea</taxon>
        <taxon>Ancyrocephalidae</taxon>
        <taxon>Cichlidogyrus</taxon>
    </lineage>
</organism>
<proteinExistence type="predicted"/>
<accession>A0ABD2PZ99</accession>
<dbReference type="Proteomes" id="UP001626550">
    <property type="component" value="Unassembled WGS sequence"/>
</dbReference>
<sequence>MNEQNLIEVSQEQTIVHSTPSTNVEKSSSDAFIRTKQSVMIEASVATGISQLVDASISYSKTLSTEFQQTAVSEWSEASTQFDTEQSVQNLNELSQEMTTVHSSLVTKVENSVMDPFIQTQQSGSMEESSVVDRCQLIDACLSFSKLFSTECQQTIQSSEFRSVDIQTANEIANKSCDSAIGITQTTLTEWAEASGQVHVAQSEAIYEQNLIEVSQEQTIVHSTPSTNFVKPLIDAFIQTEQTDVSESAVATGRSELVDACLSFSKAMSTECQQTGVSDWSEAITQFDSENLIEVNQEIATVHSSLVTKVDSSTMDAISQTQQSGSMEESSAVERCQLIDACLSFSNFSKAMSTECQQTFRSYEIGSVENHTLTKADIKTCENCCQYQIELGIGVSQTGLLEMSEVSSQVHISQSDLTTIEVIQEQTAVQHSSITHIEKSSIDALIQTDTSLSIDSFIAAKPCQLHDAGGYFYNSTVVEAMQTVQAIELRSLEIKNTANIHSEENLSGLLSLQGDRKVTSSLAVQTEHVGILETSVSSTVSSSTTLVTESQQTFQLVELTPIACQVEKNEHESVNLRFATIDAQVKIDQAEHLELSEATSAIFSANIESKYGTQSFLFHTNKEETFSNLIEVSEDQASLYDVPMIESSKDVLDAAVQTLHAADIRSAESQYIASCSIGAVATQSEIIELAHAGTQAEEFKKLHSSFAIQTDQAGLLEVSTVASFAQTNAMVTESQQTYHVEELAVQSSQVKGKDYKVANLSISDSQTELTEWTHVGCQVKLDQIQSVDQNSVIQMSQNNYSVKSSILEMKNETEHVVKESYVGINREEVEVNVIEVSQEQSAVFTLPSTEVVPSLSALSVQTEAVLSVDADIHFSKTTANQSQQTSSTTAAMETRVISKAELPSSEYSRYSHKDLNIGITQWCPSEWVHFETQVESMTHKVTQEDSKMYGNSSSQTEVSEWSPAGLQVEINRADEWLTETKSQSKGYQDTGIMASVRENTKEFGCQADQINSDIEIHVEKEAAQYAVMASESVDKYDTFSQKNTRVNIVSSEQVYENVVNDARTMFKAECRGGQTQTDQFDYQITGMETQATGRQKAIDSFTSYDYSAVYATEEAVETMGFEGYKISKVMLVDQEIQTDHMIEYQLAEMQTKRKQHDFASIQVETNVEPAIQITSEQQEVQHASYNLTQLDALSQKSNRQYLESKENQTQTNQIGYQIGQTQVDRKLSHVEAIAQTTGTDLSVSESQFVQKSATYLSNSELASTGLELSQVKEVTLITQNVQTDNWVGSRYNRDSQTSGIGFTSSAVSTKTLTEAQVEVLSQYAIYKSESEITKKDIANAEKVSVVDQGAQTEHFNAHQMAGTQSGSASYTKRSDQNLQTLVGAMEVSQLQQAKKVEISKLRIENAGIATVTHETQTSHTGYQLAEMQSKDIVGQELSGFSAEGFAQEITVDSEQKQYSAVYRSQSEATNINYGSAKVIEVSITESGMQTEISGYDTSTIQAAETAVTKAGKEIQTAVFSHISAGIQFLGAQSEEHEMSTHEVQTGAISFQVVGTQAEKLKVEKIGVSVSVHDMQTEVTKSSRGLLDAALSYTESAESLRAATYKSDSKVSEDQIEVILCESCVQTEYLHQIVGHDIQTSSLEFQVAGTQAEKLRIENVGTSVSIHDVQTMYSNYDLTEAQSKAYQSDVICLEVEQVQRSAAIYKSQSELSSSFLKQEHVSKVSLIESCVQTDRIIEYQASGTQSQHRITTMTHDTQTGSIAFQVAGTQFEKLRVENIGAKISIHGVQADKISTTESSATQAVDSGLVIVSDTEQVQRSAAVYKSESDVSTLNFGQALVSKVSVIDSCMQTNQLIGYQFAGIQSMIQAQTVTHETQTSAFGYQVAASQTKRLRVENSGSIVSKQGVQTEQVEQRSAVSYQSEAMSSGLATLAKVDVIDSCCQSYNTSELQLTGTQTEGVSHTKYRIRENKVTASVQEVQTEKTAYGLTAAQTTWDNLTAAETLSGQKTVLTENECTLSELHEDTATVQRSAIYASQVDALNSQIEMGEISKVSVIDSCIQTSHWLDMEISRSQSQVKLAKEKAETQTGSIAYQIAETQAGTKTEKLRIESAGSRVASFGMQTELLSFVSPQAQSSISAPSIEQKYRLHDEVLSYTQQAQTEIGSNYKLVGSRALDTYSFYATNVKDNNTTDDSSHYISTTAITENVASAYNYVEDSAASSRQVVRIEKAGPMLSVSSVQTEVSSSLQEHEVQTKTASIVKETQSNYQEKRQLMVRESQTGASDHKYAGAQAIMDYETSEAGPLISVEKEQVQNSAYMSDMREKYDAYCQMDLSSYGVVGVQSLKSALVDALVSHEIGTVGSAIQVEGGKLTDHKAQTDSVSFYLSGTQTSTKSSDIMESRAIVQHATAGYSSLQSYLVQVTQTENSYETMGTQAQIKDSISAHSHRLCDQAAQTHSMSYQLLGSQTSTEDKEADSSYTHKRTQETFSSGYSETAPVIAVEKAEVQRSGHIAEAFPKFDASSQQQVKYTLAESHSEYQETCKTIEGVTQTEST</sequence>
<comment type="caution">
    <text evidence="2">The sequence shown here is derived from an EMBL/GenBank/DDBJ whole genome shotgun (WGS) entry which is preliminary data.</text>
</comment>
<evidence type="ECO:0000313" key="2">
    <source>
        <dbReference type="EMBL" id="KAL3311181.1"/>
    </source>
</evidence>
<feature type="region of interest" description="Disordered" evidence="1">
    <location>
        <begin position="942"/>
        <end position="962"/>
    </location>
</feature>